<protein>
    <submittedName>
        <fullName evidence="2">Uncharacterized protein</fullName>
    </submittedName>
</protein>
<evidence type="ECO:0000256" key="1">
    <source>
        <dbReference type="SAM" id="MobiDB-lite"/>
    </source>
</evidence>
<proteinExistence type="predicted"/>
<dbReference type="EMBL" id="HBHJ01018121">
    <property type="protein sequence ID" value="CAD9692056.1"/>
    <property type="molecule type" value="Transcribed_RNA"/>
</dbReference>
<name>A0A7S2S7Q2_9STRA</name>
<feature type="compositionally biased region" description="Basic and acidic residues" evidence="1">
    <location>
        <begin position="16"/>
        <end position="25"/>
    </location>
</feature>
<dbReference type="AlphaFoldDB" id="A0A7S2S7Q2"/>
<reference evidence="2" key="1">
    <citation type="submission" date="2021-01" db="EMBL/GenBank/DDBJ databases">
        <authorList>
            <person name="Corre E."/>
            <person name="Pelletier E."/>
            <person name="Niang G."/>
            <person name="Scheremetjew M."/>
            <person name="Finn R."/>
            <person name="Kale V."/>
            <person name="Holt S."/>
            <person name="Cochrane G."/>
            <person name="Meng A."/>
            <person name="Brown T."/>
            <person name="Cohen L."/>
        </authorList>
    </citation>
    <scope>NUCLEOTIDE SEQUENCE</scope>
    <source>
        <strain evidence="2">CCMP1243</strain>
    </source>
</reference>
<evidence type="ECO:0000313" key="2">
    <source>
        <dbReference type="EMBL" id="CAD9692056.1"/>
    </source>
</evidence>
<sequence length="180" mass="19538">MKRKNSRGSPSAEASISDHFRETRGNARKPTAQAKPKDVKGSSSAVTAPAAKQPKVSTPQKAAARVVEEAHVPESLHRAVDYKRVGMDTSLKPEEAELYSYIAAQCDVPSAIDSDSKYGPLSGTCHELRVVSAFVHGLLEDCSSRTARDMRPRIRKLVLNNNWPGIIEIVRGGSAEEAED</sequence>
<accession>A0A7S2S7Q2</accession>
<organism evidence="2">
    <name type="scientific">Rhizochromulina marina</name>
    <dbReference type="NCBI Taxonomy" id="1034831"/>
    <lineage>
        <taxon>Eukaryota</taxon>
        <taxon>Sar</taxon>
        <taxon>Stramenopiles</taxon>
        <taxon>Ochrophyta</taxon>
        <taxon>Dictyochophyceae</taxon>
        <taxon>Rhizochromulinales</taxon>
        <taxon>Rhizochromulina</taxon>
    </lineage>
</organism>
<gene>
    <name evidence="2" type="ORF">RMAR1173_LOCUS11995</name>
</gene>
<feature type="region of interest" description="Disordered" evidence="1">
    <location>
        <begin position="1"/>
        <end position="61"/>
    </location>
</feature>